<evidence type="ECO:0000256" key="1">
    <source>
        <dbReference type="ARBA" id="ARBA00022679"/>
    </source>
</evidence>
<dbReference type="InterPro" id="IPR011009">
    <property type="entry name" value="Kinase-like_dom_sf"/>
</dbReference>
<dbReference type="EMBL" id="SNRW01024594">
    <property type="protein sequence ID" value="KAA6362149.1"/>
    <property type="molecule type" value="Genomic_DNA"/>
</dbReference>
<evidence type="ECO:0000256" key="4">
    <source>
        <dbReference type="ARBA" id="ARBA00022840"/>
    </source>
</evidence>
<dbReference type="GO" id="GO:0005737">
    <property type="term" value="C:cytoplasm"/>
    <property type="evidence" value="ECO:0007669"/>
    <property type="project" value="TreeGrafter"/>
</dbReference>
<dbReference type="GO" id="GO:0005524">
    <property type="term" value="F:ATP binding"/>
    <property type="evidence" value="ECO:0007669"/>
    <property type="project" value="UniProtKB-KW"/>
</dbReference>
<evidence type="ECO:0000313" key="7">
    <source>
        <dbReference type="EMBL" id="KAA6362149.1"/>
    </source>
</evidence>
<keyword evidence="1" id="KW-0808">Transferase</keyword>
<evidence type="ECO:0000259" key="6">
    <source>
        <dbReference type="PROSITE" id="PS50011"/>
    </source>
</evidence>
<dbReference type="InterPro" id="IPR050339">
    <property type="entry name" value="CC_SR_Kinase"/>
</dbReference>
<evidence type="ECO:0000256" key="2">
    <source>
        <dbReference type="ARBA" id="ARBA00022741"/>
    </source>
</evidence>
<proteinExistence type="inferred from homology"/>
<reference evidence="7 8" key="1">
    <citation type="submission" date="2019-03" db="EMBL/GenBank/DDBJ databases">
        <title>Single cell metagenomics reveals metabolic interactions within the superorganism composed of flagellate Streblomastix strix and complex community of Bacteroidetes bacteria on its surface.</title>
        <authorList>
            <person name="Treitli S.C."/>
            <person name="Kolisko M."/>
            <person name="Husnik F."/>
            <person name="Keeling P."/>
            <person name="Hampl V."/>
        </authorList>
    </citation>
    <scope>NUCLEOTIDE SEQUENCE [LARGE SCALE GENOMIC DNA]</scope>
    <source>
        <strain evidence="7">ST1C</strain>
    </source>
</reference>
<keyword evidence="4" id="KW-0067">ATP-binding</keyword>
<dbReference type="GO" id="GO:0005634">
    <property type="term" value="C:nucleus"/>
    <property type="evidence" value="ECO:0007669"/>
    <property type="project" value="TreeGrafter"/>
</dbReference>
<keyword evidence="2" id="KW-0547">Nucleotide-binding</keyword>
<dbReference type="PANTHER" id="PTHR11042">
    <property type="entry name" value="EUKARYOTIC TRANSLATION INITIATION FACTOR 2-ALPHA KINASE EIF2-ALPHA KINASE -RELATED"/>
    <property type="match status" value="1"/>
</dbReference>
<keyword evidence="3" id="KW-0418">Kinase</keyword>
<dbReference type="Pfam" id="PF00069">
    <property type="entry name" value="Pkinase"/>
    <property type="match status" value="1"/>
</dbReference>
<evidence type="ECO:0000256" key="5">
    <source>
        <dbReference type="ARBA" id="ARBA00037982"/>
    </source>
</evidence>
<dbReference type="GO" id="GO:0004672">
    <property type="term" value="F:protein kinase activity"/>
    <property type="evidence" value="ECO:0007669"/>
    <property type="project" value="InterPro"/>
</dbReference>
<dbReference type="PROSITE" id="PS50011">
    <property type="entry name" value="PROTEIN_KINASE_DOM"/>
    <property type="match status" value="1"/>
</dbReference>
<evidence type="ECO:0000256" key="3">
    <source>
        <dbReference type="ARBA" id="ARBA00022777"/>
    </source>
</evidence>
<protein>
    <recommendedName>
        <fullName evidence="6">Protein kinase domain-containing protein</fullName>
    </recommendedName>
</protein>
<sequence length="78" mass="8804">MELPDAELVMKSLPYFDAKNKQAADGEIARSFKLIFHTLTGLGYLHSQGIIHLDLKPKNTFIDKDRNTKIDDFGLAVK</sequence>
<comment type="caution">
    <text evidence="7">The sequence shown here is derived from an EMBL/GenBank/DDBJ whole genome shotgun (WGS) entry which is preliminary data.</text>
</comment>
<dbReference type="InterPro" id="IPR000719">
    <property type="entry name" value="Prot_kinase_dom"/>
</dbReference>
<feature type="domain" description="Protein kinase" evidence="6">
    <location>
        <begin position="1"/>
        <end position="78"/>
    </location>
</feature>
<comment type="similarity">
    <text evidence="5">Belongs to the protein kinase superfamily. Ser/Thr protein kinase family. GCN2 subfamily.</text>
</comment>
<dbReference type="PROSITE" id="PS00108">
    <property type="entry name" value="PROTEIN_KINASE_ST"/>
    <property type="match status" value="1"/>
</dbReference>
<dbReference type="AlphaFoldDB" id="A0A5J4TWA0"/>
<accession>A0A5J4TWA0</accession>
<dbReference type="Gene3D" id="1.10.510.10">
    <property type="entry name" value="Transferase(Phosphotransferase) domain 1"/>
    <property type="match status" value="1"/>
</dbReference>
<dbReference type="InterPro" id="IPR008271">
    <property type="entry name" value="Ser/Thr_kinase_AS"/>
</dbReference>
<gene>
    <name evidence="7" type="ORF">EZS28_042324</name>
</gene>
<dbReference type="OrthoDB" id="10252171at2759"/>
<name>A0A5J4TWA0_9EUKA</name>
<evidence type="ECO:0000313" key="8">
    <source>
        <dbReference type="Proteomes" id="UP000324800"/>
    </source>
</evidence>
<organism evidence="7 8">
    <name type="scientific">Streblomastix strix</name>
    <dbReference type="NCBI Taxonomy" id="222440"/>
    <lineage>
        <taxon>Eukaryota</taxon>
        <taxon>Metamonada</taxon>
        <taxon>Preaxostyla</taxon>
        <taxon>Oxymonadida</taxon>
        <taxon>Streblomastigidae</taxon>
        <taxon>Streblomastix</taxon>
    </lineage>
</organism>
<dbReference type="SUPFAM" id="SSF56112">
    <property type="entry name" value="Protein kinase-like (PK-like)"/>
    <property type="match status" value="1"/>
</dbReference>
<dbReference type="Proteomes" id="UP000324800">
    <property type="component" value="Unassembled WGS sequence"/>
</dbReference>